<comment type="caution">
    <text evidence="1">The sequence shown here is derived from an EMBL/GenBank/DDBJ whole genome shotgun (WGS) entry which is preliminary data.</text>
</comment>
<gene>
    <name evidence="1" type="ORF">PoB_006885600</name>
</gene>
<evidence type="ECO:0000313" key="2">
    <source>
        <dbReference type="Proteomes" id="UP000735302"/>
    </source>
</evidence>
<dbReference type="EMBL" id="BLXT01007805">
    <property type="protein sequence ID" value="GFO42351.1"/>
    <property type="molecule type" value="Genomic_DNA"/>
</dbReference>
<organism evidence="1 2">
    <name type="scientific">Plakobranchus ocellatus</name>
    <dbReference type="NCBI Taxonomy" id="259542"/>
    <lineage>
        <taxon>Eukaryota</taxon>
        <taxon>Metazoa</taxon>
        <taxon>Spiralia</taxon>
        <taxon>Lophotrochozoa</taxon>
        <taxon>Mollusca</taxon>
        <taxon>Gastropoda</taxon>
        <taxon>Heterobranchia</taxon>
        <taxon>Euthyneura</taxon>
        <taxon>Panpulmonata</taxon>
        <taxon>Sacoglossa</taxon>
        <taxon>Placobranchoidea</taxon>
        <taxon>Plakobranchidae</taxon>
        <taxon>Plakobranchus</taxon>
    </lineage>
</organism>
<accession>A0AAV4DE05</accession>
<dbReference type="Proteomes" id="UP000735302">
    <property type="component" value="Unassembled WGS sequence"/>
</dbReference>
<evidence type="ECO:0000313" key="1">
    <source>
        <dbReference type="EMBL" id="GFO42351.1"/>
    </source>
</evidence>
<keyword evidence="2" id="KW-1185">Reference proteome</keyword>
<protein>
    <submittedName>
        <fullName evidence="1">Uncharacterized protein</fullName>
    </submittedName>
</protein>
<dbReference type="AlphaFoldDB" id="A0AAV4DE05"/>
<name>A0AAV4DE05_9GAST</name>
<proteinExistence type="predicted"/>
<reference evidence="1 2" key="1">
    <citation type="journal article" date="2021" name="Elife">
        <title>Chloroplast acquisition without the gene transfer in kleptoplastic sea slugs, Plakobranchus ocellatus.</title>
        <authorList>
            <person name="Maeda T."/>
            <person name="Takahashi S."/>
            <person name="Yoshida T."/>
            <person name="Shimamura S."/>
            <person name="Takaki Y."/>
            <person name="Nagai Y."/>
            <person name="Toyoda A."/>
            <person name="Suzuki Y."/>
            <person name="Arimoto A."/>
            <person name="Ishii H."/>
            <person name="Satoh N."/>
            <person name="Nishiyama T."/>
            <person name="Hasebe M."/>
            <person name="Maruyama T."/>
            <person name="Minagawa J."/>
            <person name="Obokata J."/>
            <person name="Shigenobu S."/>
        </authorList>
    </citation>
    <scope>NUCLEOTIDE SEQUENCE [LARGE SCALE GENOMIC DNA]</scope>
</reference>
<sequence length="162" mass="18667">MAHSSLCENTDEMEVDSVHATIEKKIKGVEIHTPSDYVKLMKEARINPKPYDVEYLSHGFFSNYKDFGTLKSIKPGKRVGDANVTDIRALKYCLDGTIQYKLQYKDDWTSLPLPRQDKIQEGNPKQMYTARLKIKKSKFDHLQSMKNVILSDAHSFYDALPH</sequence>